<dbReference type="EMBL" id="JABSTV010001249">
    <property type="protein sequence ID" value="KAH7963791.1"/>
    <property type="molecule type" value="Genomic_DNA"/>
</dbReference>
<dbReference type="AlphaFoldDB" id="A0A9D4Q627"/>
<dbReference type="Pfam" id="PF00078">
    <property type="entry name" value="RVT_1"/>
    <property type="match status" value="1"/>
</dbReference>
<gene>
    <name evidence="2" type="ORF">HPB52_022901</name>
</gene>
<dbReference type="VEuPathDB" id="VectorBase:RSAN_055510"/>
<sequence length="272" mass="29840">MKLLLPIIISPCQSCAVPGRSTFANLMVTRDVFEYATLKRLSGAFPSLSQAKAFHRVKHAYLLQVLREFGFPANFVDLVGLLYKNLTCHVVVNGSETPSFNYTRGIGQGCPLGLILFIMSIEPLLTSLTGDERIKGFPLMGRDEIKALAYADDVSLFVRDAGSFSRFWSTFNHYAEASEAEINVGKSRALLFGSLPKEAIGKIATVDTVKVLGIYFSCSGVVEATWQKAVERAHEVTARVRNLELTLQEKALAVKTSICAFASYASRITAMP</sequence>
<comment type="caution">
    <text evidence="2">The sequence shown here is derived from an EMBL/GenBank/DDBJ whole genome shotgun (WGS) entry which is preliminary data.</text>
</comment>
<feature type="domain" description="Reverse transcriptase" evidence="1">
    <location>
        <begin position="18"/>
        <end position="215"/>
    </location>
</feature>
<name>A0A9D4Q627_RHISA</name>
<accession>A0A9D4Q627</accession>
<reference evidence="2" key="1">
    <citation type="journal article" date="2020" name="Cell">
        <title>Large-Scale Comparative Analyses of Tick Genomes Elucidate Their Genetic Diversity and Vector Capacities.</title>
        <authorList>
            <consortium name="Tick Genome and Microbiome Consortium (TIGMIC)"/>
            <person name="Jia N."/>
            <person name="Wang J."/>
            <person name="Shi W."/>
            <person name="Du L."/>
            <person name="Sun Y."/>
            <person name="Zhan W."/>
            <person name="Jiang J.F."/>
            <person name="Wang Q."/>
            <person name="Zhang B."/>
            <person name="Ji P."/>
            <person name="Bell-Sakyi L."/>
            <person name="Cui X.M."/>
            <person name="Yuan T.T."/>
            <person name="Jiang B.G."/>
            <person name="Yang W.F."/>
            <person name="Lam T.T."/>
            <person name="Chang Q.C."/>
            <person name="Ding S.J."/>
            <person name="Wang X.J."/>
            <person name="Zhu J.G."/>
            <person name="Ruan X.D."/>
            <person name="Zhao L."/>
            <person name="Wei J.T."/>
            <person name="Ye R.Z."/>
            <person name="Que T.C."/>
            <person name="Du C.H."/>
            <person name="Zhou Y.H."/>
            <person name="Cheng J.X."/>
            <person name="Dai P.F."/>
            <person name="Guo W.B."/>
            <person name="Han X.H."/>
            <person name="Huang E.J."/>
            <person name="Li L.F."/>
            <person name="Wei W."/>
            <person name="Gao Y.C."/>
            <person name="Liu J.Z."/>
            <person name="Shao H.Z."/>
            <person name="Wang X."/>
            <person name="Wang C.C."/>
            <person name="Yang T.C."/>
            <person name="Huo Q.B."/>
            <person name="Li W."/>
            <person name="Chen H.Y."/>
            <person name="Chen S.E."/>
            <person name="Zhou L.G."/>
            <person name="Ni X.B."/>
            <person name="Tian J.H."/>
            <person name="Sheng Y."/>
            <person name="Liu T."/>
            <person name="Pan Y.S."/>
            <person name="Xia L.Y."/>
            <person name="Li J."/>
            <person name="Zhao F."/>
            <person name="Cao W.C."/>
        </authorList>
    </citation>
    <scope>NUCLEOTIDE SEQUENCE</scope>
    <source>
        <strain evidence="2">Rsan-2018</strain>
    </source>
</reference>
<dbReference type="Proteomes" id="UP000821837">
    <property type="component" value="Chromosome 3"/>
</dbReference>
<evidence type="ECO:0000313" key="3">
    <source>
        <dbReference type="Proteomes" id="UP000821837"/>
    </source>
</evidence>
<dbReference type="CDD" id="cd01650">
    <property type="entry name" value="RT_nLTR_like"/>
    <property type="match status" value="1"/>
</dbReference>
<keyword evidence="3" id="KW-1185">Reference proteome</keyword>
<evidence type="ECO:0000313" key="2">
    <source>
        <dbReference type="EMBL" id="KAH7963791.1"/>
    </source>
</evidence>
<protein>
    <recommendedName>
        <fullName evidence="1">Reverse transcriptase domain-containing protein</fullName>
    </recommendedName>
</protein>
<dbReference type="GO" id="GO:0071897">
    <property type="term" value="P:DNA biosynthetic process"/>
    <property type="evidence" value="ECO:0007669"/>
    <property type="project" value="UniProtKB-ARBA"/>
</dbReference>
<evidence type="ECO:0000259" key="1">
    <source>
        <dbReference type="Pfam" id="PF00078"/>
    </source>
</evidence>
<dbReference type="InterPro" id="IPR000477">
    <property type="entry name" value="RT_dom"/>
</dbReference>
<dbReference type="PANTHER" id="PTHR31635">
    <property type="entry name" value="REVERSE TRANSCRIPTASE DOMAIN-CONTAINING PROTEIN-RELATED"/>
    <property type="match status" value="1"/>
</dbReference>
<dbReference type="SUPFAM" id="SSF56672">
    <property type="entry name" value="DNA/RNA polymerases"/>
    <property type="match status" value="1"/>
</dbReference>
<organism evidence="2 3">
    <name type="scientific">Rhipicephalus sanguineus</name>
    <name type="common">Brown dog tick</name>
    <name type="synonym">Ixodes sanguineus</name>
    <dbReference type="NCBI Taxonomy" id="34632"/>
    <lineage>
        <taxon>Eukaryota</taxon>
        <taxon>Metazoa</taxon>
        <taxon>Ecdysozoa</taxon>
        <taxon>Arthropoda</taxon>
        <taxon>Chelicerata</taxon>
        <taxon>Arachnida</taxon>
        <taxon>Acari</taxon>
        <taxon>Parasitiformes</taxon>
        <taxon>Ixodida</taxon>
        <taxon>Ixodoidea</taxon>
        <taxon>Ixodidae</taxon>
        <taxon>Rhipicephalinae</taxon>
        <taxon>Rhipicephalus</taxon>
        <taxon>Rhipicephalus</taxon>
    </lineage>
</organism>
<proteinExistence type="predicted"/>
<dbReference type="InterPro" id="IPR043502">
    <property type="entry name" value="DNA/RNA_pol_sf"/>
</dbReference>
<reference evidence="2" key="2">
    <citation type="submission" date="2021-09" db="EMBL/GenBank/DDBJ databases">
        <authorList>
            <person name="Jia N."/>
            <person name="Wang J."/>
            <person name="Shi W."/>
            <person name="Du L."/>
            <person name="Sun Y."/>
            <person name="Zhan W."/>
            <person name="Jiang J."/>
            <person name="Wang Q."/>
            <person name="Zhang B."/>
            <person name="Ji P."/>
            <person name="Sakyi L.B."/>
            <person name="Cui X."/>
            <person name="Yuan T."/>
            <person name="Jiang B."/>
            <person name="Yang W."/>
            <person name="Lam T.T.-Y."/>
            <person name="Chang Q."/>
            <person name="Ding S."/>
            <person name="Wang X."/>
            <person name="Zhu J."/>
            <person name="Ruan X."/>
            <person name="Zhao L."/>
            <person name="Wei J."/>
            <person name="Que T."/>
            <person name="Du C."/>
            <person name="Cheng J."/>
            <person name="Dai P."/>
            <person name="Han X."/>
            <person name="Huang E."/>
            <person name="Gao Y."/>
            <person name="Liu J."/>
            <person name="Shao H."/>
            <person name="Ye R."/>
            <person name="Li L."/>
            <person name="Wei W."/>
            <person name="Wang X."/>
            <person name="Wang C."/>
            <person name="Huo Q."/>
            <person name="Li W."/>
            <person name="Guo W."/>
            <person name="Chen H."/>
            <person name="Chen S."/>
            <person name="Zhou L."/>
            <person name="Zhou L."/>
            <person name="Ni X."/>
            <person name="Tian J."/>
            <person name="Zhou Y."/>
            <person name="Sheng Y."/>
            <person name="Liu T."/>
            <person name="Pan Y."/>
            <person name="Xia L."/>
            <person name="Li J."/>
            <person name="Zhao F."/>
            <person name="Cao W."/>
        </authorList>
    </citation>
    <scope>NUCLEOTIDE SEQUENCE</scope>
    <source>
        <strain evidence="2">Rsan-2018</strain>
        <tissue evidence="2">Larvae</tissue>
    </source>
</reference>
<dbReference type="PANTHER" id="PTHR31635:SF196">
    <property type="entry name" value="REVERSE TRANSCRIPTASE DOMAIN-CONTAINING PROTEIN-RELATED"/>
    <property type="match status" value="1"/>
</dbReference>